<comment type="cofactor">
    <cofactor evidence="2">
        <name>Mg(2+)</name>
        <dbReference type="ChEBI" id="CHEBI:18420"/>
    </cofactor>
</comment>
<dbReference type="InterPro" id="IPR023214">
    <property type="entry name" value="HAD_sf"/>
</dbReference>
<dbReference type="RefSeq" id="WP_018945915.1">
    <property type="nucleotide sequence ID" value="NZ_MUZR01000014.1"/>
</dbReference>
<protein>
    <recommendedName>
        <fullName evidence="5">phosphoglycolate phosphatase</fullName>
        <ecNumber evidence="5">3.1.3.18</ecNumber>
    </recommendedName>
</protein>
<dbReference type="NCBIfam" id="TIGR01449">
    <property type="entry name" value="PGP_bact"/>
    <property type="match status" value="1"/>
</dbReference>
<evidence type="ECO:0000256" key="4">
    <source>
        <dbReference type="ARBA" id="ARBA00006171"/>
    </source>
</evidence>
<comment type="pathway">
    <text evidence="3">Organic acid metabolism; glycolate biosynthesis; glycolate from 2-phosphoglycolate: step 1/1.</text>
</comment>
<sequence>MSHEPGAVLFDLDGTLLDTAPDMHAALNRLLAENDRAPLPFDAVRNHVSHGSHALVTLAFPDAPDEQTEALKKRYLEIYARDLCIATALFPGMDALLNEIEARGWRWGVVTNKPAWLTEPLLEALGLAPRMSAIVSGDSLNRRKPDPDPMWLAARQTGLEPAHHCYWGDAERDIAAGRAAGMSTLIAAWGYIDAGQNTDGWGADGVLDHPGDFWGWRETFTRAAG</sequence>
<dbReference type="EC" id="3.1.3.18" evidence="5"/>
<proteinExistence type="inferred from homology"/>
<dbReference type="InterPro" id="IPR023198">
    <property type="entry name" value="PGP-like_dom2"/>
</dbReference>
<evidence type="ECO:0000256" key="7">
    <source>
        <dbReference type="ARBA" id="ARBA00022801"/>
    </source>
</evidence>
<gene>
    <name evidence="10" type="ORF">B1A74_05465</name>
</gene>
<evidence type="ECO:0000256" key="5">
    <source>
        <dbReference type="ARBA" id="ARBA00013078"/>
    </source>
</evidence>
<evidence type="ECO:0000256" key="6">
    <source>
        <dbReference type="ARBA" id="ARBA00022723"/>
    </source>
</evidence>
<dbReference type="InterPro" id="IPR041492">
    <property type="entry name" value="HAD_2"/>
</dbReference>
<evidence type="ECO:0000256" key="2">
    <source>
        <dbReference type="ARBA" id="ARBA00001946"/>
    </source>
</evidence>
<dbReference type="SFLD" id="SFLDG01129">
    <property type="entry name" value="C1.5:_HAD__Beta-PGM__Phosphata"/>
    <property type="match status" value="1"/>
</dbReference>
<evidence type="ECO:0000256" key="1">
    <source>
        <dbReference type="ARBA" id="ARBA00000830"/>
    </source>
</evidence>
<evidence type="ECO:0000256" key="3">
    <source>
        <dbReference type="ARBA" id="ARBA00004818"/>
    </source>
</evidence>
<evidence type="ECO:0000313" key="11">
    <source>
        <dbReference type="Proteomes" id="UP000189177"/>
    </source>
</evidence>
<evidence type="ECO:0000313" key="10">
    <source>
        <dbReference type="EMBL" id="OOC10549.1"/>
    </source>
</evidence>
<dbReference type="GO" id="GO:0006281">
    <property type="term" value="P:DNA repair"/>
    <property type="evidence" value="ECO:0007669"/>
    <property type="project" value="TreeGrafter"/>
</dbReference>
<dbReference type="SFLD" id="SFLDG01135">
    <property type="entry name" value="C1.5.6:_HAD__Beta-PGM__Phospha"/>
    <property type="match status" value="1"/>
</dbReference>
<dbReference type="InterPro" id="IPR036412">
    <property type="entry name" value="HAD-like_sf"/>
</dbReference>
<dbReference type="EMBL" id="MUZR01000014">
    <property type="protein sequence ID" value="OOC10549.1"/>
    <property type="molecule type" value="Genomic_DNA"/>
</dbReference>
<dbReference type="Gene3D" id="1.10.150.240">
    <property type="entry name" value="Putative phosphatase, domain 2"/>
    <property type="match status" value="1"/>
</dbReference>
<comment type="similarity">
    <text evidence="4">Belongs to the HAD-like hydrolase superfamily. CbbY/CbbZ/Gph/YieH family.</text>
</comment>
<keyword evidence="9" id="KW-0119">Carbohydrate metabolism</keyword>
<reference evidence="10 11" key="1">
    <citation type="submission" date="2017-02" db="EMBL/GenBank/DDBJ databases">
        <title>Genomic diversity within the haloalkaliphilic genus Thioalkalivibrio.</title>
        <authorList>
            <person name="Ahn A.-C."/>
            <person name="Meier-Kolthoff J."/>
            <person name="Overmars L."/>
            <person name="Richter M."/>
            <person name="Woyke T."/>
            <person name="Sorokin D.Y."/>
            <person name="Muyzer G."/>
        </authorList>
    </citation>
    <scope>NUCLEOTIDE SEQUENCE [LARGE SCALE GENOMIC DNA]</scope>
    <source>
        <strain evidence="10 11">HL17</strain>
    </source>
</reference>
<comment type="caution">
    <text evidence="10">The sequence shown here is derived from an EMBL/GenBank/DDBJ whole genome shotgun (WGS) entry which is preliminary data.</text>
</comment>
<dbReference type="OrthoDB" id="9776368at2"/>
<dbReference type="PANTHER" id="PTHR43434">
    <property type="entry name" value="PHOSPHOGLYCOLATE PHOSPHATASE"/>
    <property type="match status" value="1"/>
</dbReference>
<dbReference type="NCBIfam" id="TIGR01549">
    <property type="entry name" value="HAD-SF-IA-v1"/>
    <property type="match status" value="1"/>
</dbReference>
<dbReference type="Pfam" id="PF13419">
    <property type="entry name" value="HAD_2"/>
    <property type="match status" value="1"/>
</dbReference>
<organism evidence="10 11">
    <name type="scientific">Thioalkalivibrio halophilus</name>
    <dbReference type="NCBI Taxonomy" id="252474"/>
    <lineage>
        <taxon>Bacteria</taxon>
        <taxon>Pseudomonadati</taxon>
        <taxon>Pseudomonadota</taxon>
        <taxon>Gammaproteobacteria</taxon>
        <taxon>Chromatiales</taxon>
        <taxon>Ectothiorhodospiraceae</taxon>
        <taxon>Thioalkalivibrio</taxon>
    </lineage>
</organism>
<dbReference type="Proteomes" id="UP000189177">
    <property type="component" value="Unassembled WGS sequence"/>
</dbReference>
<dbReference type="STRING" id="252474.B1A74_05465"/>
<dbReference type="Gene3D" id="3.40.50.1000">
    <property type="entry name" value="HAD superfamily/HAD-like"/>
    <property type="match status" value="1"/>
</dbReference>
<dbReference type="PANTHER" id="PTHR43434:SF23">
    <property type="entry name" value="PHOSPHOGLYCOLATE PHOSPHATASE"/>
    <property type="match status" value="1"/>
</dbReference>
<dbReference type="InterPro" id="IPR006439">
    <property type="entry name" value="HAD-SF_hydro_IA"/>
</dbReference>
<accession>A0A1V2ZZQ2</accession>
<evidence type="ECO:0000256" key="9">
    <source>
        <dbReference type="ARBA" id="ARBA00023277"/>
    </source>
</evidence>
<dbReference type="GO" id="GO:0008967">
    <property type="term" value="F:phosphoglycolate phosphatase activity"/>
    <property type="evidence" value="ECO:0007669"/>
    <property type="project" value="UniProtKB-EC"/>
</dbReference>
<comment type="catalytic activity">
    <reaction evidence="1">
        <text>2-phosphoglycolate + H2O = glycolate + phosphate</text>
        <dbReference type="Rhea" id="RHEA:14369"/>
        <dbReference type="ChEBI" id="CHEBI:15377"/>
        <dbReference type="ChEBI" id="CHEBI:29805"/>
        <dbReference type="ChEBI" id="CHEBI:43474"/>
        <dbReference type="ChEBI" id="CHEBI:58033"/>
        <dbReference type="EC" id="3.1.3.18"/>
    </reaction>
</comment>
<dbReference type="AlphaFoldDB" id="A0A1V2ZZQ2"/>
<dbReference type="InterPro" id="IPR037512">
    <property type="entry name" value="PGPase_prok"/>
</dbReference>
<evidence type="ECO:0000256" key="8">
    <source>
        <dbReference type="ARBA" id="ARBA00022842"/>
    </source>
</evidence>
<dbReference type="GO" id="GO:0005829">
    <property type="term" value="C:cytosol"/>
    <property type="evidence" value="ECO:0007669"/>
    <property type="project" value="TreeGrafter"/>
</dbReference>
<keyword evidence="6" id="KW-0479">Metal-binding</keyword>
<keyword evidence="11" id="KW-1185">Reference proteome</keyword>
<dbReference type="InterPro" id="IPR050155">
    <property type="entry name" value="HAD-like_hydrolase_sf"/>
</dbReference>
<dbReference type="GO" id="GO:0046872">
    <property type="term" value="F:metal ion binding"/>
    <property type="evidence" value="ECO:0007669"/>
    <property type="project" value="UniProtKB-KW"/>
</dbReference>
<keyword evidence="7" id="KW-0378">Hydrolase</keyword>
<dbReference type="SUPFAM" id="SSF56784">
    <property type="entry name" value="HAD-like"/>
    <property type="match status" value="1"/>
</dbReference>
<dbReference type="SFLD" id="SFLDS00003">
    <property type="entry name" value="Haloacid_Dehalogenase"/>
    <property type="match status" value="1"/>
</dbReference>
<dbReference type="GO" id="GO:0005975">
    <property type="term" value="P:carbohydrate metabolic process"/>
    <property type="evidence" value="ECO:0007669"/>
    <property type="project" value="InterPro"/>
</dbReference>
<name>A0A1V2ZZQ2_9GAMM</name>
<keyword evidence="8" id="KW-0460">Magnesium</keyword>